<comment type="caution">
    <text evidence="1">The sequence shown here is derived from an EMBL/GenBank/DDBJ whole genome shotgun (WGS) entry which is preliminary data.</text>
</comment>
<keyword evidence="2" id="KW-1185">Reference proteome</keyword>
<evidence type="ECO:0000313" key="1">
    <source>
        <dbReference type="EMBL" id="CAL8085496.1"/>
    </source>
</evidence>
<dbReference type="EMBL" id="CAXLJM020000019">
    <property type="protein sequence ID" value="CAL8085496.1"/>
    <property type="molecule type" value="Genomic_DNA"/>
</dbReference>
<gene>
    <name evidence="1" type="ORF">ODALV1_LOCUS6132</name>
</gene>
<name>A0ABP1Q2U2_9HEXA</name>
<dbReference type="Proteomes" id="UP001642540">
    <property type="component" value="Unassembled WGS sequence"/>
</dbReference>
<organism evidence="1 2">
    <name type="scientific">Orchesella dallaii</name>
    <dbReference type="NCBI Taxonomy" id="48710"/>
    <lineage>
        <taxon>Eukaryota</taxon>
        <taxon>Metazoa</taxon>
        <taxon>Ecdysozoa</taxon>
        <taxon>Arthropoda</taxon>
        <taxon>Hexapoda</taxon>
        <taxon>Collembola</taxon>
        <taxon>Entomobryomorpha</taxon>
        <taxon>Entomobryoidea</taxon>
        <taxon>Orchesellidae</taxon>
        <taxon>Orchesellinae</taxon>
        <taxon>Orchesella</taxon>
    </lineage>
</organism>
<protein>
    <submittedName>
        <fullName evidence="1">Uncharacterized protein</fullName>
    </submittedName>
</protein>
<proteinExistence type="predicted"/>
<accession>A0ABP1Q2U2</accession>
<reference evidence="1 2" key="1">
    <citation type="submission" date="2024-08" db="EMBL/GenBank/DDBJ databases">
        <authorList>
            <person name="Cucini C."/>
            <person name="Frati F."/>
        </authorList>
    </citation>
    <scope>NUCLEOTIDE SEQUENCE [LARGE SCALE GENOMIC DNA]</scope>
</reference>
<sequence>MLMPAISHWVHGSSPGWLTDYITASTAIQMIPDGGSILACFVSINNAESPIQLPAIESMDETHYITKRNALYSEQYGIKPAYSSSYPTAYMATPNPYQYPAPQYSCPFCNKTEDCNKCELTSGICTKDEHLTGCFLRDCTSADTLLIGYTCYCQTAFPAGCVFTEIGESPCADESHGFFCKCNGPRKSPTNCSIGKCKPGEQTSATTTCKCGNTEDTRPCGCVRESASAFAHAFATDVVLNGGKRMEAGEEIIVVVV</sequence>
<evidence type="ECO:0000313" key="2">
    <source>
        <dbReference type="Proteomes" id="UP001642540"/>
    </source>
</evidence>